<dbReference type="GO" id="GO:0009838">
    <property type="term" value="P:abscission"/>
    <property type="evidence" value="ECO:0007669"/>
    <property type="project" value="TreeGrafter"/>
</dbReference>
<comment type="caution">
    <text evidence="3">The sequence shown here is derived from an EMBL/GenBank/DDBJ whole genome shotgun (WGS) entry which is preliminary data.</text>
</comment>
<evidence type="ECO:0000313" key="3">
    <source>
        <dbReference type="EMBL" id="KAH9518284.1"/>
    </source>
</evidence>
<dbReference type="GO" id="GO:0032154">
    <property type="term" value="C:cleavage furrow"/>
    <property type="evidence" value="ECO:0007669"/>
    <property type="project" value="TreeGrafter"/>
</dbReference>
<keyword evidence="4" id="KW-1185">Reference proteome</keyword>
<dbReference type="Proteomes" id="UP000828236">
    <property type="component" value="Unassembled WGS sequence"/>
</dbReference>
<dbReference type="Proteomes" id="UP000790347">
    <property type="component" value="Unassembled WGS sequence"/>
</dbReference>
<dbReference type="InterPro" id="IPR044553">
    <property type="entry name" value="Bbox1_ANCHR"/>
</dbReference>
<evidence type="ECO:0000313" key="4">
    <source>
        <dbReference type="Proteomes" id="UP000790347"/>
    </source>
</evidence>
<dbReference type="PANTHER" id="PTHR46603:SF1">
    <property type="entry name" value="ABSCISSION_NOCUT CHECKPOINT REGULATOR"/>
    <property type="match status" value="1"/>
</dbReference>
<evidence type="ECO:0000313" key="2">
    <source>
        <dbReference type="EMBL" id="KAH7641729.1"/>
    </source>
</evidence>
<accession>A0A922I2J3</accession>
<dbReference type="SUPFAM" id="SSF57845">
    <property type="entry name" value="B-box zinc-binding domain"/>
    <property type="match status" value="1"/>
</dbReference>
<dbReference type="GO" id="GO:0044878">
    <property type="term" value="P:mitotic cytokinesis checkpoint signaling"/>
    <property type="evidence" value="ECO:0007669"/>
    <property type="project" value="TreeGrafter"/>
</dbReference>
<dbReference type="EMBL" id="ASGP02000003">
    <property type="protein sequence ID" value="KAH9518284.1"/>
    <property type="molecule type" value="Genomic_DNA"/>
</dbReference>
<dbReference type="GO" id="GO:0005813">
    <property type="term" value="C:centrosome"/>
    <property type="evidence" value="ECO:0007669"/>
    <property type="project" value="TreeGrafter"/>
</dbReference>
<name>A0A922I2J3_DERFA</name>
<sequence length="227" mass="26706">MDEEIEQRLRGLDETVNELARKNKSKELQKEIELRLAKLNERDPNFYSAQEPPVKLLSIKKHRTAVEEADDLLQQFMQEVSLDEKKNESLIVADKELEQRLEKLATEQAELSINKNRKNPMLKKFKQTGNLIHQLVMRRSLEIRERSLDDGNDDEIPDVIADDDEQLNEVINDDVDWCTTCNEDGVVRCIDCDMDIYCLDCFRELHRDRDMRGHRTQPYQSSQSQRC</sequence>
<keyword evidence="1" id="KW-0175">Coiled coil</keyword>
<reference evidence="2" key="2">
    <citation type="submission" date="2020-06" db="EMBL/GenBank/DDBJ databases">
        <authorList>
            <person name="Ji K."/>
            <person name="Li J."/>
        </authorList>
    </citation>
    <scope>NUCLEOTIDE SEQUENCE</scope>
    <source>
        <strain evidence="2">JKM2019</strain>
        <tissue evidence="2">Whole body</tissue>
    </source>
</reference>
<feature type="coiled-coil region" evidence="1">
    <location>
        <begin position="2"/>
        <end position="114"/>
    </location>
</feature>
<evidence type="ECO:0000256" key="1">
    <source>
        <dbReference type="SAM" id="Coils"/>
    </source>
</evidence>
<organism evidence="3 4">
    <name type="scientific">Dermatophagoides farinae</name>
    <name type="common">American house dust mite</name>
    <dbReference type="NCBI Taxonomy" id="6954"/>
    <lineage>
        <taxon>Eukaryota</taxon>
        <taxon>Metazoa</taxon>
        <taxon>Ecdysozoa</taxon>
        <taxon>Arthropoda</taxon>
        <taxon>Chelicerata</taxon>
        <taxon>Arachnida</taxon>
        <taxon>Acari</taxon>
        <taxon>Acariformes</taxon>
        <taxon>Sarcoptiformes</taxon>
        <taxon>Astigmata</taxon>
        <taxon>Psoroptidia</taxon>
        <taxon>Analgoidea</taxon>
        <taxon>Pyroglyphidae</taxon>
        <taxon>Dermatophagoidinae</taxon>
        <taxon>Dermatophagoides</taxon>
    </lineage>
</organism>
<dbReference type="PANTHER" id="PTHR46603">
    <property type="entry name" value="ABSCISSION/NOCUT CHECKPOINT REGULATOR"/>
    <property type="match status" value="1"/>
</dbReference>
<proteinExistence type="predicted"/>
<gene>
    <name evidence="3" type="primary">ZFYVE19</name>
    <name evidence="3" type="ORF">DERF_008873</name>
    <name evidence="2" type="ORF">HUG17_4774</name>
</gene>
<dbReference type="Pfam" id="PF22586">
    <property type="entry name" value="ANCHR-like_BBOX"/>
    <property type="match status" value="1"/>
</dbReference>
<reference evidence="2" key="3">
    <citation type="journal article" date="2021" name="World Allergy Organ. J.">
        <title>Chromosome-level assembly of Dermatophagoides farinae genome and transcriptome reveals two novel allergens Der f 37 and Der f 39.</title>
        <authorList>
            <person name="Chen J."/>
            <person name="Cai Z."/>
            <person name="Fan D."/>
            <person name="Hu J."/>
            <person name="Hou Y."/>
            <person name="He Y."/>
            <person name="Zhang Z."/>
            <person name="Zhao Z."/>
            <person name="Gao P."/>
            <person name="Hu W."/>
            <person name="Sun J."/>
            <person name="Li J."/>
            <person name="Ji K."/>
        </authorList>
    </citation>
    <scope>NUCLEOTIDE SEQUENCE</scope>
    <source>
        <strain evidence="2">JKM2019</strain>
    </source>
</reference>
<reference evidence="3" key="1">
    <citation type="submission" date="2013-05" db="EMBL/GenBank/DDBJ databases">
        <authorList>
            <person name="Yim A.K.Y."/>
            <person name="Chan T.F."/>
            <person name="Ji K.M."/>
            <person name="Liu X.Y."/>
            <person name="Zhou J.W."/>
            <person name="Li R.Q."/>
            <person name="Yang K.Y."/>
            <person name="Li J."/>
            <person name="Li M."/>
            <person name="Law P.T.W."/>
            <person name="Wu Y.L."/>
            <person name="Cai Z.L."/>
            <person name="Qin H."/>
            <person name="Bao Y."/>
            <person name="Leung R.K.K."/>
            <person name="Ng P.K.S."/>
            <person name="Zou J."/>
            <person name="Zhong X.J."/>
            <person name="Ran P.X."/>
            <person name="Zhong N.S."/>
            <person name="Liu Z.G."/>
            <person name="Tsui S.K.W."/>
        </authorList>
    </citation>
    <scope>NUCLEOTIDE SEQUENCE</scope>
    <source>
        <strain evidence="3">Derf</strain>
        <tissue evidence="3">Whole organism</tissue>
    </source>
</reference>
<dbReference type="CDD" id="cd19817">
    <property type="entry name" value="Bbox1_ANCHR-like"/>
    <property type="match status" value="1"/>
</dbReference>
<dbReference type="EMBL" id="SDOV01000004">
    <property type="protein sequence ID" value="KAH7641729.1"/>
    <property type="molecule type" value="Genomic_DNA"/>
</dbReference>
<dbReference type="GO" id="GO:0030496">
    <property type="term" value="C:midbody"/>
    <property type="evidence" value="ECO:0007669"/>
    <property type="project" value="TreeGrafter"/>
</dbReference>
<protein>
    <submittedName>
        <fullName evidence="3">Abscission/NoCut checkpoint regulator</fullName>
    </submittedName>
</protein>
<dbReference type="AlphaFoldDB" id="A0A922I2J3"/>
<dbReference type="GO" id="GO:0032266">
    <property type="term" value="F:phosphatidylinositol-3-phosphate binding"/>
    <property type="evidence" value="ECO:0007669"/>
    <property type="project" value="TreeGrafter"/>
</dbReference>
<reference evidence="3" key="4">
    <citation type="journal article" date="2022" name="Res Sq">
        <title>Comparative Genomics Reveals Insights into the Divergent Evolution of Astigmatic Mites and Household Pest Adaptations.</title>
        <authorList>
            <person name="Xiong Q."/>
            <person name="Wan A.T.-Y."/>
            <person name="Liu X.-Y."/>
            <person name="Fung C.S.-H."/>
            <person name="Xiao X."/>
            <person name="Malainual N."/>
            <person name="Hou J."/>
            <person name="Wang L."/>
            <person name="Wang M."/>
            <person name="Yang K."/>
            <person name="Cui Y."/>
            <person name="Leung E."/>
            <person name="Nong W."/>
            <person name="Shin S.-K."/>
            <person name="Au S."/>
            <person name="Jeong K.Y."/>
            <person name="Chew F.T."/>
            <person name="Hui J."/>
            <person name="Leung T.F."/>
            <person name="Tungtrongchitr A."/>
            <person name="Zhong N."/>
            <person name="Liu Z."/>
            <person name="Tsui S."/>
        </authorList>
    </citation>
    <scope>NUCLEOTIDE SEQUENCE</scope>
    <source>
        <strain evidence="3">Derf</strain>
        <tissue evidence="3">Whole organism</tissue>
    </source>
</reference>
<dbReference type="OrthoDB" id="5407799at2759"/>